<reference evidence="7" key="1">
    <citation type="submission" date="2020-11" db="EMBL/GenBank/DDBJ databases">
        <authorList>
            <consortium name="DOE Joint Genome Institute"/>
            <person name="Ahrendt S."/>
            <person name="Riley R."/>
            <person name="Andreopoulos W."/>
            <person name="Labutti K."/>
            <person name="Pangilinan J."/>
            <person name="Ruiz-Duenas F.J."/>
            <person name="Barrasa J.M."/>
            <person name="Sanchez-Garcia M."/>
            <person name="Camarero S."/>
            <person name="Miyauchi S."/>
            <person name="Serrano A."/>
            <person name="Linde D."/>
            <person name="Babiker R."/>
            <person name="Drula E."/>
            <person name="Ayuso-Fernandez I."/>
            <person name="Pacheco R."/>
            <person name="Padilla G."/>
            <person name="Ferreira P."/>
            <person name="Barriuso J."/>
            <person name="Kellner H."/>
            <person name="Castanera R."/>
            <person name="Alfaro M."/>
            <person name="Ramirez L."/>
            <person name="Pisabarro A.G."/>
            <person name="Kuo A."/>
            <person name="Tritt A."/>
            <person name="Lipzen A."/>
            <person name="He G."/>
            <person name="Yan M."/>
            <person name="Ng V."/>
            <person name="Cullen D."/>
            <person name="Martin F."/>
            <person name="Rosso M.-N."/>
            <person name="Henrissat B."/>
            <person name="Hibbett D."/>
            <person name="Martinez A.T."/>
            <person name="Grigoriev I.V."/>
        </authorList>
    </citation>
    <scope>NUCLEOTIDE SEQUENCE</scope>
    <source>
        <strain evidence="7">CBS 247.69</strain>
    </source>
</reference>
<dbReference type="Proteomes" id="UP000807353">
    <property type="component" value="Unassembled WGS sequence"/>
</dbReference>
<evidence type="ECO:0000256" key="3">
    <source>
        <dbReference type="ARBA" id="ARBA00022827"/>
    </source>
</evidence>
<dbReference type="GO" id="GO:0016491">
    <property type="term" value="F:oxidoreductase activity"/>
    <property type="evidence" value="ECO:0007669"/>
    <property type="project" value="UniProtKB-KW"/>
</dbReference>
<dbReference type="InterPro" id="IPR016166">
    <property type="entry name" value="FAD-bd_PCMH"/>
</dbReference>
<keyword evidence="4" id="KW-0560">Oxidoreductase</keyword>
<gene>
    <name evidence="7" type="ORF">BDZ94DRAFT_1195506</name>
</gene>
<evidence type="ECO:0000256" key="5">
    <source>
        <dbReference type="SAM" id="SignalP"/>
    </source>
</evidence>
<protein>
    <recommendedName>
        <fullName evidence="6">FAD-binding PCMH-type domain-containing protein</fullName>
    </recommendedName>
</protein>
<keyword evidence="5" id="KW-0732">Signal</keyword>
<evidence type="ECO:0000313" key="7">
    <source>
        <dbReference type="EMBL" id="KAF9461950.1"/>
    </source>
</evidence>
<dbReference type="AlphaFoldDB" id="A0A9P6CH57"/>
<feature type="chain" id="PRO_5040167681" description="FAD-binding PCMH-type domain-containing protein" evidence="5">
    <location>
        <begin position="17"/>
        <end position="500"/>
    </location>
</feature>
<dbReference type="PANTHER" id="PTHR42973:SF53">
    <property type="entry name" value="FAD-BINDING PCMH-TYPE DOMAIN-CONTAINING PROTEIN-RELATED"/>
    <property type="match status" value="1"/>
</dbReference>
<dbReference type="GO" id="GO:0071949">
    <property type="term" value="F:FAD binding"/>
    <property type="evidence" value="ECO:0007669"/>
    <property type="project" value="InterPro"/>
</dbReference>
<sequence>MLRIASCFLCASLAMAMSLDIRQDNDALLSTCNTLQKSLPGKVSFPGSAVYEKEGSDYYSLIVSDQRPSCRVTPLGAQDVSIALSVLTKDQRKFAVRSGGHMPWAGMSNIDAPGVTIDMSNLTSVTVSKYADRTLAHVGPGARWGPVYDAMDTHNLTVVGARATTVGVGGFLLGGGINYFNAQYGLAAQNVVNYEMVLANGTIANVNASSHPDLHKALNGGSTNYGIVTRYDLATYPLVPMWGGFRNYNLSQAVPLIKGTLSFMEKQIADTLAGGAVISYLRPFNSSDIALAMLAAYFNGNGPLTDVFDDINNVPFLPGTDSFKNNTDQQDLAGQVDTRFSGGSRAMFSTLSFVADVQFTQDIVEKARKLFERFDGKNISWAASFQANGRAVWRRVAQIPNFQNVETERDLWVFVLVSYSLDASTDKALTKWHHDVMDWMTSEAKKRGLLSKWLYLNYARPDQDVYGSFGKENHQQMKAIQKKYDPENVFGKLWPGGFKL</sequence>
<feature type="signal peptide" evidence="5">
    <location>
        <begin position="1"/>
        <end position="16"/>
    </location>
</feature>
<organism evidence="7 8">
    <name type="scientific">Collybia nuda</name>
    <dbReference type="NCBI Taxonomy" id="64659"/>
    <lineage>
        <taxon>Eukaryota</taxon>
        <taxon>Fungi</taxon>
        <taxon>Dikarya</taxon>
        <taxon>Basidiomycota</taxon>
        <taxon>Agaricomycotina</taxon>
        <taxon>Agaricomycetes</taxon>
        <taxon>Agaricomycetidae</taxon>
        <taxon>Agaricales</taxon>
        <taxon>Tricholomatineae</taxon>
        <taxon>Clitocybaceae</taxon>
        <taxon>Collybia</taxon>
    </lineage>
</organism>
<evidence type="ECO:0000259" key="6">
    <source>
        <dbReference type="PROSITE" id="PS51387"/>
    </source>
</evidence>
<dbReference type="Gene3D" id="3.30.465.10">
    <property type="match status" value="1"/>
</dbReference>
<dbReference type="InterPro" id="IPR050416">
    <property type="entry name" value="FAD-linked_Oxidoreductase"/>
</dbReference>
<keyword evidence="8" id="KW-1185">Reference proteome</keyword>
<evidence type="ECO:0000313" key="8">
    <source>
        <dbReference type="Proteomes" id="UP000807353"/>
    </source>
</evidence>
<dbReference type="InterPro" id="IPR006094">
    <property type="entry name" value="Oxid_FAD_bind_N"/>
</dbReference>
<proteinExistence type="inferred from homology"/>
<dbReference type="Pfam" id="PF01565">
    <property type="entry name" value="FAD_binding_4"/>
    <property type="match status" value="1"/>
</dbReference>
<keyword evidence="2" id="KW-0285">Flavoprotein</keyword>
<comment type="similarity">
    <text evidence="1">Belongs to the oxygen-dependent FAD-linked oxidoreductase family.</text>
</comment>
<evidence type="ECO:0000256" key="2">
    <source>
        <dbReference type="ARBA" id="ARBA00022630"/>
    </source>
</evidence>
<dbReference type="PROSITE" id="PS51387">
    <property type="entry name" value="FAD_PCMH"/>
    <property type="match status" value="1"/>
</dbReference>
<dbReference type="SUPFAM" id="SSF56176">
    <property type="entry name" value="FAD-binding/transporter-associated domain-like"/>
    <property type="match status" value="1"/>
</dbReference>
<name>A0A9P6CH57_9AGAR</name>
<feature type="domain" description="FAD-binding PCMH-type" evidence="6">
    <location>
        <begin position="64"/>
        <end position="238"/>
    </location>
</feature>
<dbReference type="OrthoDB" id="2151789at2759"/>
<evidence type="ECO:0000256" key="1">
    <source>
        <dbReference type="ARBA" id="ARBA00005466"/>
    </source>
</evidence>
<dbReference type="Pfam" id="PF08031">
    <property type="entry name" value="BBE"/>
    <property type="match status" value="1"/>
</dbReference>
<accession>A0A9P6CH57</accession>
<comment type="caution">
    <text evidence="7">The sequence shown here is derived from an EMBL/GenBank/DDBJ whole genome shotgun (WGS) entry which is preliminary data.</text>
</comment>
<dbReference type="PANTHER" id="PTHR42973">
    <property type="entry name" value="BINDING OXIDOREDUCTASE, PUTATIVE (AFU_ORTHOLOGUE AFUA_1G17690)-RELATED"/>
    <property type="match status" value="1"/>
</dbReference>
<evidence type="ECO:0000256" key="4">
    <source>
        <dbReference type="ARBA" id="ARBA00023002"/>
    </source>
</evidence>
<dbReference type="InterPro" id="IPR012951">
    <property type="entry name" value="BBE"/>
</dbReference>
<dbReference type="EMBL" id="MU150277">
    <property type="protein sequence ID" value="KAF9461950.1"/>
    <property type="molecule type" value="Genomic_DNA"/>
</dbReference>
<dbReference type="InterPro" id="IPR036318">
    <property type="entry name" value="FAD-bd_PCMH-like_sf"/>
</dbReference>
<keyword evidence="3" id="KW-0274">FAD</keyword>
<dbReference type="InterPro" id="IPR016169">
    <property type="entry name" value="FAD-bd_PCMH_sub2"/>
</dbReference>